<evidence type="ECO:0000313" key="2">
    <source>
        <dbReference type="Proteomes" id="UP000826195"/>
    </source>
</evidence>
<accession>A0AAV7J1L7</accession>
<gene>
    <name evidence="1" type="ORF">KQX54_002841</name>
</gene>
<dbReference type="AlphaFoldDB" id="A0AAV7J1L7"/>
<protein>
    <submittedName>
        <fullName evidence="1">Uncharacterized protein</fullName>
    </submittedName>
</protein>
<comment type="caution">
    <text evidence="1">The sequence shown here is derived from an EMBL/GenBank/DDBJ whole genome shotgun (WGS) entry which is preliminary data.</text>
</comment>
<proteinExistence type="predicted"/>
<name>A0AAV7J1L7_COTGL</name>
<dbReference type="Proteomes" id="UP000826195">
    <property type="component" value="Unassembled WGS sequence"/>
</dbReference>
<evidence type="ECO:0000313" key="1">
    <source>
        <dbReference type="EMBL" id="KAH0566645.1"/>
    </source>
</evidence>
<organism evidence="1 2">
    <name type="scientific">Cotesia glomerata</name>
    <name type="common">Lepidopteran parasitic wasp</name>
    <name type="synonym">Apanteles glomeratus</name>
    <dbReference type="NCBI Taxonomy" id="32391"/>
    <lineage>
        <taxon>Eukaryota</taxon>
        <taxon>Metazoa</taxon>
        <taxon>Ecdysozoa</taxon>
        <taxon>Arthropoda</taxon>
        <taxon>Hexapoda</taxon>
        <taxon>Insecta</taxon>
        <taxon>Pterygota</taxon>
        <taxon>Neoptera</taxon>
        <taxon>Endopterygota</taxon>
        <taxon>Hymenoptera</taxon>
        <taxon>Apocrita</taxon>
        <taxon>Ichneumonoidea</taxon>
        <taxon>Braconidae</taxon>
        <taxon>Microgastrinae</taxon>
        <taxon>Cotesia</taxon>
    </lineage>
</organism>
<sequence length="97" mass="11427">MHRVFRYPLNIMGYSLQNDKREFCCSVVALPNPEPGTENRELPEKLQLFSGHIHRPIVPSHHCLTCKRVTRDDRRLNSVFRIWVCFPNGVRIAKRID</sequence>
<reference evidence="1 2" key="1">
    <citation type="journal article" date="2021" name="J. Hered.">
        <title>A chromosome-level genome assembly of the parasitoid wasp, Cotesia glomerata (Hymenoptera: Braconidae).</title>
        <authorList>
            <person name="Pinto B.J."/>
            <person name="Weis J.J."/>
            <person name="Gamble T."/>
            <person name="Ode P.J."/>
            <person name="Paul R."/>
            <person name="Zaspel J.M."/>
        </authorList>
    </citation>
    <scope>NUCLEOTIDE SEQUENCE [LARGE SCALE GENOMIC DNA]</scope>
    <source>
        <strain evidence="1">CgM1</strain>
    </source>
</reference>
<keyword evidence="2" id="KW-1185">Reference proteome</keyword>
<dbReference type="EMBL" id="JAHXZJ010000001">
    <property type="protein sequence ID" value="KAH0566645.1"/>
    <property type="molecule type" value="Genomic_DNA"/>
</dbReference>